<name>A0A9P4M0Y1_9PEZI</name>
<evidence type="ECO:0000313" key="13">
    <source>
        <dbReference type="Proteomes" id="UP000799776"/>
    </source>
</evidence>
<gene>
    <name evidence="12" type="ORF">K490DRAFT_3522</name>
</gene>
<feature type="domain" description="Helicase ATP-binding" evidence="11">
    <location>
        <begin position="100"/>
        <end position="304"/>
    </location>
</feature>
<dbReference type="InterPro" id="IPR017907">
    <property type="entry name" value="Znf_RING_CS"/>
</dbReference>
<feature type="non-terminal residue" evidence="12">
    <location>
        <position position="1"/>
    </location>
</feature>
<dbReference type="FunFam" id="3.40.50.10810:FF:000059">
    <property type="entry name" value="SNF2 family helicase/ATPase, putative"/>
    <property type="match status" value="1"/>
</dbReference>
<feature type="domain" description="RING-type" evidence="10">
    <location>
        <begin position="911"/>
        <end position="949"/>
    </location>
</feature>
<dbReference type="Proteomes" id="UP000799776">
    <property type="component" value="Unassembled WGS sequence"/>
</dbReference>
<keyword evidence="13" id="KW-1185">Reference proteome</keyword>
<feature type="compositionally biased region" description="Low complexity" evidence="9">
    <location>
        <begin position="970"/>
        <end position="994"/>
    </location>
</feature>
<evidence type="ECO:0000259" key="11">
    <source>
        <dbReference type="PROSITE" id="PS51192"/>
    </source>
</evidence>
<dbReference type="Pfam" id="PF13639">
    <property type="entry name" value="zf-RING_2"/>
    <property type="match status" value="1"/>
</dbReference>
<evidence type="ECO:0000259" key="10">
    <source>
        <dbReference type="PROSITE" id="PS50089"/>
    </source>
</evidence>
<dbReference type="PROSITE" id="PS00518">
    <property type="entry name" value="ZF_RING_1"/>
    <property type="match status" value="1"/>
</dbReference>
<evidence type="ECO:0000256" key="1">
    <source>
        <dbReference type="ARBA" id="ARBA00022723"/>
    </source>
</evidence>
<dbReference type="Gene3D" id="3.40.50.300">
    <property type="entry name" value="P-loop containing nucleotide triphosphate hydrolases"/>
    <property type="match status" value="1"/>
</dbReference>
<dbReference type="Pfam" id="PF26021">
    <property type="entry name" value="Ferritin_C144_05"/>
    <property type="match status" value="1"/>
</dbReference>
<evidence type="ECO:0000256" key="7">
    <source>
        <dbReference type="PROSITE-ProRule" id="PRU00175"/>
    </source>
</evidence>
<evidence type="ECO:0000256" key="6">
    <source>
        <dbReference type="ARBA" id="ARBA00022840"/>
    </source>
</evidence>
<comment type="caution">
    <text evidence="12">The sequence shown here is derived from an EMBL/GenBank/DDBJ whole genome shotgun (WGS) entry which is preliminary data.</text>
</comment>
<dbReference type="PANTHER" id="PTHR45865">
    <property type="entry name" value="E3 UBIQUITIN-PROTEIN LIGASE SHPRH FAMILY MEMBER"/>
    <property type="match status" value="1"/>
</dbReference>
<dbReference type="InterPro" id="IPR027417">
    <property type="entry name" value="P-loop_NTPase"/>
</dbReference>
<keyword evidence="8" id="KW-0175">Coiled coil</keyword>
<evidence type="ECO:0000256" key="5">
    <source>
        <dbReference type="ARBA" id="ARBA00022833"/>
    </source>
</evidence>
<dbReference type="GO" id="GO:0016787">
    <property type="term" value="F:hydrolase activity"/>
    <property type="evidence" value="ECO:0007669"/>
    <property type="project" value="UniProtKB-KW"/>
</dbReference>
<keyword evidence="1" id="KW-0479">Metal-binding</keyword>
<dbReference type="CDD" id="cd18070">
    <property type="entry name" value="DEXQc_SHPRH"/>
    <property type="match status" value="1"/>
</dbReference>
<dbReference type="GO" id="GO:0000209">
    <property type="term" value="P:protein polyubiquitination"/>
    <property type="evidence" value="ECO:0007669"/>
    <property type="project" value="TreeGrafter"/>
</dbReference>
<dbReference type="PANTHER" id="PTHR45865:SF1">
    <property type="entry name" value="E3 UBIQUITIN-PROTEIN LIGASE SHPRH"/>
    <property type="match status" value="1"/>
</dbReference>
<evidence type="ECO:0000256" key="2">
    <source>
        <dbReference type="ARBA" id="ARBA00022741"/>
    </source>
</evidence>
<dbReference type="GO" id="GO:0008270">
    <property type="term" value="F:zinc ion binding"/>
    <property type="evidence" value="ECO:0007669"/>
    <property type="project" value="UniProtKB-KW"/>
</dbReference>
<dbReference type="InterPro" id="IPR052583">
    <property type="entry name" value="ATP-helicase/E3_Ub-Ligase"/>
</dbReference>
<protein>
    <recommendedName>
        <fullName evidence="14">SNF2 family helicase/ATPase</fullName>
    </recommendedName>
</protein>
<evidence type="ECO:0000256" key="8">
    <source>
        <dbReference type="SAM" id="Coils"/>
    </source>
</evidence>
<feature type="compositionally biased region" description="Acidic residues" evidence="9">
    <location>
        <begin position="509"/>
        <end position="526"/>
    </location>
</feature>
<dbReference type="CDD" id="cd18793">
    <property type="entry name" value="SF2_C_SNF"/>
    <property type="match status" value="1"/>
</dbReference>
<keyword evidence="5" id="KW-0862">Zinc</keyword>
<keyword evidence="2" id="KW-0547">Nucleotide-binding</keyword>
<dbReference type="GO" id="GO:0005524">
    <property type="term" value="F:ATP binding"/>
    <property type="evidence" value="ECO:0007669"/>
    <property type="project" value="InterPro"/>
</dbReference>
<dbReference type="Gene3D" id="3.30.40.10">
    <property type="entry name" value="Zinc/RING finger domain, C3HC4 (zinc finger)"/>
    <property type="match status" value="1"/>
</dbReference>
<dbReference type="SUPFAM" id="SSF57850">
    <property type="entry name" value="RING/U-box"/>
    <property type="match status" value="1"/>
</dbReference>
<organism evidence="12 13">
    <name type="scientific">Saccharata proteae CBS 121410</name>
    <dbReference type="NCBI Taxonomy" id="1314787"/>
    <lineage>
        <taxon>Eukaryota</taxon>
        <taxon>Fungi</taxon>
        <taxon>Dikarya</taxon>
        <taxon>Ascomycota</taxon>
        <taxon>Pezizomycotina</taxon>
        <taxon>Dothideomycetes</taxon>
        <taxon>Dothideomycetes incertae sedis</taxon>
        <taxon>Botryosphaeriales</taxon>
        <taxon>Saccharataceae</taxon>
        <taxon>Saccharata</taxon>
    </lineage>
</organism>
<dbReference type="EMBL" id="ML978712">
    <property type="protein sequence ID" value="KAF2090657.1"/>
    <property type="molecule type" value="Genomic_DNA"/>
</dbReference>
<dbReference type="SUPFAM" id="SSF52540">
    <property type="entry name" value="P-loop containing nucleoside triphosphate hydrolases"/>
    <property type="match status" value="2"/>
</dbReference>
<evidence type="ECO:0000313" key="12">
    <source>
        <dbReference type="EMBL" id="KAF2090657.1"/>
    </source>
</evidence>
<dbReference type="InterPro" id="IPR001650">
    <property type="entry name" value="Helicase_C-like"/>
</dbReference>
<dbReference type="OrthoDB" id="5330228at2759"/>
<dbReference type="InterPro" id="IPR014001">
    <property type="entry name" value="Helicase_ATP-bd"/>
</dbReference>
<sequence length="1254" mass="141842">WQLQDFYRNVHVPPVDRVVAPEIQNVLCNSNLYPFQARAVDWMLEREGVQVQDGEVVSSGVQADVEEQAPSFEPVSNRDGRQVLISHLRRMVLLHASSVPEGPNVLRGGILAEEMGLGKTVELIALLNLHKRKIEEPVVHDVFTDTEVRASKATLIITPPSILEQWKNEIEAHAPHLKVFHYKGMPRSTASAKRHKEASVEHLLDQDVVLTTYQVLSTEIYYTTGVPERTSRHAKKYERRRSPLIQISWWRCCLDEAQKIETGVSRAATVARLIPRCNAWAVSGTPLQNNVHDLLGLLIFLRFEPFCDNKPLWNRVDKKTFKAIFSRLALRHNKDQIRNELRLPPQKRVVILSPFTAVEEQNYNQLFQQLCDECWVTPDGSPMVDDWDPKDYAEKMKAWLTRLRQTCLHPQVGGSNRRALGRGAPLRTVEEVLDVMIDINARDVRTTERENILEHVLWGHILGNDKSNANNRMDAARPKYETALKQADRWVDELRNELNAERKRLALADGEDGDAADEAETDSTNDEDGHPDAQKKGRLGVIQRALRSALEVQHICAFFIGTSYFQKREALESHDPPLADADELQVLERKETEYYDMAKAIRKEILKDIFSKAERTMQTIRKKVESETWVKITDMPAFEDYGGIENYRVLEHLDKVQRILNRQGAQLDKWRGKVVRNLLLPLVDEDEEAKGDEYEESTKAQDELPVYVTMLRALVADRHLALTGQTNELVDHEMKFASGLADKKQGPCPELFLELRTTQEELRPGPNSGSLRNAIAELRSIATNLQWQADDGNARAKAEVAIAERQLKEAQKTLTAQSKVVAELEKELELYRGCMNVRNEFYRQLQQISDTVLPYKEQLDDTLDVPALQRLMNKESKTSRSLAELKTKQRFLQHLKEESTGTRKPDQQRTCTICMEPFRIGVLTVCGHIFCKECIGAWIKERRTCPVCKRWLKDADFHNVTYKPRELQAQEETQTTTPGECSEASSRSPVSTSSAIYSDMSPTTMNEINSKDLNGSFGTKIDTIARHILWLRDNDPGAKSIVFSQFSDFLDVLGAAFREFRIGFSSIGEKEGIGKFRREGSTEVFLLDAKHDSSGLNLVNAAHVFLCEPLINPAIELQAIARVHRIGQQRATTVYMYLIRDTVEENIYAISVGRRLAHMGKSSANKSPAQASGAETETAAVQERALDKANSLELQQAALARLVEKKGAGEKVDSGDVWSCLFSNARGGLKAAAGRPELATELARHLRAEAAEGR</sequence>
<evidence type="ECO:0000256" key="9">
    <source>
        <dbReference type="SAM" id="MobiDB-lite"/>
    </source>
</evidence>
<keyword evidence="6" id="KW-0067">ATP-binding</keyword>
<keyword evidence="3 7" id="KW-0863">Zinc-finger</keyword>
<feature type="coiled-coil region" evidence="8">
    <location>
        <begin position="793"/>
        <end position="827"/>
    </location>
</feature>
<feature type="region of interest" description="Disordered" evidence="9">
    <location>
        <begin position="505"/>
        <end position="536"/>
    </location>
</feature>
<evidence type="ECO:0000256" key="4">
    <source>
        <dbReference type="ARBA" id="ARBA00022801"/>
    </source>
</evidence>
<dbReference type="InterPro" id="IPR049730">
    <property type="entry name" value="SNF2/RAD54-like_C"/>
</dbReference>
<dbReference type="Gene3D" id="3.40.50.10810">
    <property type="entry name" value="Tandem AAA-ATPase domain"/>
    <property type="match status" value="1"/>
</dbReference>
<dbReference type="GO" id="GO:0006974">
    <property type="term" value="P:DNA damage response"/>
    <property type="evidence" value="ECO:0007669"/>
    <property type="project" value="TreeGrafter"/>
</dbReference>
<accession>A0A9P4M0Y1</accession>
<dbReference type="AlphaFoldDB" id="A0A9P4M0Y1"/>
<dbReference type="Pfam" id="PF00176">
    <property type="entry name" value="SNF2-rel_dom"/>
    <property type="match status" value="1"/>
</dbReference>
<proteinExistence type="predicted"/>
<reference evidence="12" key="1">
    <citation type="journal article" date="2020" name="Stud. Mycol.">
        <title>101 Dothideomycetes genomes: a test case for predicting lifestyles and emergence of pathogens.</title>
        <authorList>
            <person name="Haridas S."/>
            <person name="Albert R."/>
            <person name="Binder M."/>
            <person name="Bloem J."/>
            <person name="Labutti K."/>
            <person name="Salamov A."/>
            <person name="Andreopoulos B."/>
            <person name="Baker S."/>
            <person name="Barry K."/>
            <person name="Bills G."/>
            <person name="Bluhm B."/>
            <person name="Cannon C."/>
            <person name="Castanera R."/>
            <person name="Culley D."/>
            <person name="Daum C."/>
            <person name="Ezra D."/>
            <person name="Gonzalez J."/>
            <person name="Henrissat B."/>
            <person name="Kuo A."/>
            <person name="Liang C."/>
            <person name="Lipzen A."/>
            <person name="Lutzoni F."/>
            <person name="Magnuson J."/>
            <person name="Mondo S."/>
            <person name="Nolan M."/>
            <person name="Ohm R."/>
            <person name="Pangilinan J."/>
            <person name="Park H.-J."/>
            <person name="Ramirez L."/>
            <person name="Alfaro M."/>
            <person name="Sun H."/>
            <person name="Tritt A."/>
            <person name="Yoshinaga Y."/>
            <person name="Zwiers L.-H."/>
            <person name="Turgeon B."/>
            <person name="Goodwin S."/>
            <person name="Spatafora J."/>
            <person name="Crous P."/>
            <person name="Grigoriev I."/>
        </authorList>
    </citation>
    <scope>NUCLEOTIDE SEQUENCE</scope>
    <source>
        <strain evidence="12">CBS 121410</strain>
    </source>
</reference>
<dbReference type="InterPro" id="IPR000330">
    <property type="entry name" value="SNF2_N"/>
</dbReference>
<dbReference type="Pfam" id="PF00271">
    <property type="entry name" value="Helicase_C"/>
    <property type="match status" value="1"/>
</dbReference>
<dbReference type="GO" id="GO:0061630">
    <property type="term" value="F:ubiquitin protein ligase activity"/>
    <property type="evidence" value="ECO:0007669"/>
    <property type="project" value="TreeGrafter"/>
</dbReference>
<dbReference type="SMART" id="SM00487">
    <property type="entry name" value="DEXDc"/>
    <property type="match status" value="1"/>
</dbReference>
<dbReference type="InterPro" id="IPR038718">
    <property type="entry name" value="SNF2-like_sf"/>
</dbReference>
<dbReference type="GO" id="GO:0005634">
    <property type="term" value="C:nucleus"/>
    <property type="evidence" value="ECO:0007669"/>
    <property type="project" value="TreeGrafter"/>
</dbReference>
<keyword evidence="4" id="KW-0378">Hydrolase</keyword>
<dbReference type="SMART" id="SM00184">
    <property type="entry name" value="RING"/>
    <property type="match status" value="1"/>
</dbReference>
<dbReference type="PROSITE" id="PS50089">
    <property type="entry name" value="ZF_RING_2"/>
    <property type="match status" value="1"/>
</dbReference>
<dbReference type="PROSITE" id="PS51192">
    <property type="entry name" value="HELICASE_ATP_BIND_1"/>
    <property type="match status" value="1"/>
</dbReference>
<dbReference type="InterPro" id="IPR013083">
    <property type="entry name" value="Znf_RING/FYVE/PHD"/>
</dbReference>
<dbReference type="InterPro" id="IPR001841">
    <property type="entry name" value="Znf_RING"/>
</dbReference>
<dbReference type="InterPro" id="IPR059033">
    <property type="entry name" value="C144_05_dom"/>
</dbReference>
<feature type="region of interest" description="Disordered" evidence="9">
    <location>
        <begin position="966"/>
        <end position="1002"/>
    </location>
</feature>
<feature type="non-terminal residue" evidence="12">
    <location>
        <position position="1254"/>
    </location>
</feature>
<evidence type="ECO:0008006" key="14">
    <source>
        <dbReference type="Google" id="ProtNLM"/>
    </source>
</evidence>
<evidence type="ECO:0000256" key="3">
    <source>
        <dbReference type="ARBA" id="ARBA00022771"/>
    </source>
</evidence>